<feature type="transmembrane region" description="Helical" evidence="6">
    <location>
        <begin position="15"/>
        <end position="39"/>
    </location>
</feature>
<evidence type="ECO:0000256" key="5">
    <source>
        <dbReference type="ARBA" id="ARBA00023136"/>
    </source>
</evidence>
<reference evidence="8 9" key="1">
    <citation type="submission" date="2019-10" db="EMBL/GenBank/DDBJ databases">
        <title>Rudanella paleaurantiibacter sp. nov., isolated from sludge.</title>
        <authorList>
            <person name="Xu S.Q."/>
        </authorList>
    </citation>
    <scope>NUCLEOTIDE SEQUENCE [LARGE SCALE GENOMIC DNA]</scope>
    <source>
        <strain evidence="8 9">HX-22-17</strain>
    </source>
</reference>
<feature type="domain" description="EamA" evidence="7">
    <location>
        <begin position="164"/>
        <end position="301"/>
    </location>
</feature>
<dbReference type="InterPro" id="IPR000620">
    <property type="entry name" value="EamA_dom"/>
</dbReference>
<evidence type="ECO:0000256" key="6">
    <source>
        <dbReference type="SAM" id="Phobius"/>
    </source>
</evidence>
<comment type="similarity">
    <text evidence="2">Belongs to the EamA transporter family.</text>
</comment>
<name>A0A7J5U1C1_9BACT</name>
<protein>
    <submittedName>
        <fullName evidence="8">EamA family transporter</fullName>
    </submittedName>
</protein>
<feature type="transmembrane region" description="Helical" evidence="6">
    <location>
        <begin position="191"/>
        <end position="212"/>
    </location>
</feature>
<dbReference type="GO" id="GO:0016020">
    <property type="term" value="C:membrane"/>
    <property type="evidence" value="ECO:0007669"/>
    <property type="project" value="UniProtKB-SubCell"/>
</dbReference>
<dbReference type="EMBL" id="WELI01000003">
    <property type="protein sequence ID" value="KAB7731440.1"/>
    <property type="molecule type" value="Genomic_DNA"/>
</dbReference>
<feature type="domain" description="EamA" evidence="7">
    <location>
        <begin position="19"/>
        <end position="149"/>
    </location>
</feature>
<dbReference type="InterPro" id="IPR037185">
    <property type="entry name" value="EmrE-like"/>
</dbReference>
<dbReference type="RefSeq" id="WP_152124410.1">
    <property type="nucleotide sequence ID" value="NZ_WELI01000003.1"/>
</dbReference>
<dbReference type="AlphaFoldDB" id="A0A7J5U1C1"/>
<feature type="transmembrane region" description="Helical" evidence="6">
    <location>
        <begin position="104"/>
        <end position="125"/>
    </location>
</feature>
<dbReference type="PANTHER" id="PTHR32322">
    <property type="entry name" value="INNER MEMBRANE TRANSPORTER"/>
    <property type="match status" value="1"/>
</dbReference>
<proteinExistence type="inferred from homology"/>
<dbReference type="Pfam" id="PF00892">
    <property type="entry name" value="EamA"/>
    <property type="match status" value="2"/>
</dbReference>
<evidence type="ECO:0000313" key="8">
    <source>
        <dbReference type="EMBL" id="KAB7731440.1"/>
    </source>
</evidence>
<evidence type="ECO:0000256" key="1">
    <source>
        <dbReference type="ARBA" id="ARBA00004141"/>
    </source>
</evidence>
<feature type="transmembrane region" description="Helical" evidence="6">
    <location>
        <begin position="45"/>
        <end position="63"/>
    </location>
</feature>
<gene>
    <name evidence="8" type="ORF">F5984_11675</name>
</gene>
<keyword evidence="4 6" id="KW-1133">Transmembrane helix</keyword>
<dbReference type="InterPro" id="IPR050638">
    <property type="entry name" value="AA-Vitamin_Transporters"/>
</dbReference>
<dbReference type="SUPFAM" id="SSF103481">
    <property type="entry name" value="Multidrug resistance efflux transporter EmrE"/>
    <property type="match status" value="2"/>
</dbReference>
<feature type="transmembrane region" description="Helical" evidence="6">
    <location>
        <begin position="232"/>
        <end position="250"/>
    </location>
</feature>
<evidence type="ECO:0000256" key="3">
    <source>
        <dbReference type="ARBA" id="ARBA00022692"/>
    </source>
</evidence>
<evidence type="ECO:0000256" key="2">
    <source>
        <dbReference type="ARBA" id="ARBA00007362"/>
    </source>
</evidence>
<comment type="subcellular location">
    <subcellularLocation>
        <location evidence="1">Membrane</location>
        <topology evidence="1">Multi-pass membrane protein</topology>
    </subcellularLocation>
</comment>
<feature type="transmembrane region" description="Helical" evidence="6">
    <location>
        <begin position="161"/>
        <end position="179"/>
    </location>
</feature>
<keyword evidence="9" id="KW-1185">Reference proteome</keyword>
<comment type="caution">
    <text evidence="8">The sequence shown here is derived from an EMBL/GenBank/DDBJ whole genome shotgun (WGS) entry which is preliminary data.</text>
</comment>
<keyword evidence="5 6" id="KW-0472">Membrane</keyword>
<dbReference type="Proteomes" id="UP000488299">
    <property type="component" value="Unassembled WGS sequence"/>
</dbReference>
<evidence type="ECO:0000259" key="7">
    <source>
        <dbReference type="Pfam" id="PF00892"/>
    </source>
</evidence>
<feature type="transmembrane region" description="Helical" evidence="6">
    <location>
        <begin position="285"/>
        <end position="303"/>
    </location>
</feature>
<evidence type="ECO:0000313" key="9">
    <source>
        <dbReference type="Proteomes" id="UP000488299"/>
    </source>
</evidence>
<feature type="transmembrane region" description="Helical" evidence="6">
    <location>
        <begin position="132"/>
        <end position="149"/>
    </location>
</feature>
<accession>A0A7J5U1C1</accession>
<organism evidence="8 9">
    <name type="scientific">Rudanella paleaurantiibacter</name>
    <dbReference type="NCBI Taxonomy" id="2614655"/>
    <lineage>
        <taxon>Bacteria</taxon>
        <taxon>Pseudomonadati</taxon>
        <taxon>Bacteroidota</taxon>
        <taxon>Cytophagia</taxon>
        <taxon>Cytophagales</taxon>
        <taxon>Cytophagaceae</taxon>
        <taxon>Rudanella</taxon>
    </lineage>
</organism>
<keyword evidence="3 6" id="KW-0812">Transmembrane</keyword>
<evidence type="ECO:0000256" key="4">
    <source>
        <dbReference type="ARBA" id="ARBA00022989"/>
    </source>
</evidence>
<dbReference type="PANTHER" id="PTHR32322:SF2">
    <property type="entry name" value="EAMA DOMAIN-CONTAINING PROTEIN"/>
    <property type="match status" value="1"/>
</dbReference>
<feature type="transmembrane region" description="Helical" evidence="6">
    <location>
        <begin position="75"/>
        <end position="98"/>
    </location>
</feature>
<feature type="transmembrane region" description="Helical" evidence="6">
    <location>
        <begin position="262"/>
        <end position="279"/>
    </location>
</feature>
<sequence>MQSVASPIAAQPRRLTLWLALASVYILWGSTYLFIHFMTEQMPPLYMASMRFLVAGTLLYTYARVTGTPRPTLNQIRSAGAVGILLLGIANGCLTIAIQHIPTGMAALIAGTLPVFLLSLNWVSFGKTRPSNLALAGLLLGFVGVYFLIKPDKLQGGSADHNLIGAGLIMIGNLAWAMGTLMSPRLNLPSPFMSSGIQMLAGAAALLTVSLLTEPVTLFSIVDAPTKAIGSLWYLVIFGSIIGFSSYAWLARNAPPTLLSTYAYVNPVVAMLLGTLFAGEILTSQSLIGAGIVVAGVVLITLGRK</sequence>